<dbReference type="AlphaFoldDB" id="A0A2G2VWH0"/>
<keyword evidence="2" id="KW-1185">Reference proteome</keyword>
<dbReference type="Gene3D" id="3.80.10.10">
    <property type="entry name" value="Ribonuclease Inhibitor"/>
    <property type="match status" value="1"/>
</dbReference>
<dbReference type="SUPFAM" id="SSF52047">
    <property type="entry name" value="RNI-like"/>
    <property type="match status" value="1"/>
</dbReference>
<gene>
    <name evidence="1" type="ORF">CQW23_25011</name>
</gene>
<dbReference type="Proteomes" id="UP000224567">
    <property type="component" value="Unassembled WGS sequence"/>
</dbReference>
<comment type="caution">
    <text evidence="1">The sequence shown here is derived from an EMBL/GenBank/DDBJ whole genome shotgun (WGS) entry which is preliminary data.</text>
</comment>
<evidence type="ECO:0008006" key="3">
    <source>
        <dbReference type="Google" id="ProtNLM"/>
    </source>
</evidence>
<dbReference type="PANTHER" id="PTHR15140:SF49">
    <property type="entry name" value="LATE BLIGHT RESISTANCE PROTEIN HOMOLOG R1A-3"/>
    <property type="match status" value="1"/>
</dbReference>
<evidence type="ECO:0000313" key="2">
    <source>
        <dbReference type="Proteomes" id="UP000224567"/>
    </source>
</evidence>
<sequence>MEDTILREKDTLFWKRDNCLLPNLKELKLKDRAAIGDVWRLRDDDIFESLKLLFRKVVLANWVASSDNFPSLKCLVLKKCDNLQEIPIDFGEICTLESIELHNCSTSAEDSARKIEQEQEDMGNNCLNVYITLNDPESIHHLFFKCPGQYGVSYWFEVWHRNVTENTLKAIKKIDKIKVDREERHIAKRMKGKKAKEQREAMKELE</sequence>
<organism evidence="1 2">
    <name type="scientific">Capsicum baccatum</name>
    <name type="common">Peruvian pepper</name>
    <dbReference type="NCBI Taxonomy" id="33114"/>
    <lineage>
        <taxon>Eukaryota</taxon>
        <taxon>Viridiplantae</taxon>
        <taxon>Streptophyta</taxon>
        <taxon>Embryophyta</taxon>
        <taxon>Tracheophyta</taxon>
        <taxon>Spermatophyta</taxon>
        <taxon>Magnoliopsida</taxon>
        <taxon>eudicotyledons</taxon>
        <taxon>Gunneridae</taxon>
        <taxon>Pentapetalae</taxon>
        <taxon>asterids</taxon>
        <taxon>lamiids</taxon>
        <taxon>Solanales</taxon>
        <taxon>Solanaceae</taxon>
        <taxon>Solanoideae</taxon>
        <taxon>Capsiceae</taxon>
        <taxon>Capsicum</taxon>
    </lineage>
</organism>
<evidence type="ECO:0000313" key="1">
    <source>
        <dbReference type="EMBL" id="PHT37311.1"/>
    </source>
</evidence>
<name>A0A2G2VWH0_CAPBA</name>
<reference evidence="1 2" key="1">
    <citation type="journal article" date="2017" name="Genome Biol.">
        <title>New reference genome sequences of hot pepper reveal the massive evolution of plant disease-resistance genes by retroduplication.</title>
        <authorList>
            <person name="Kim S."/>
            <person name="Park J."/>
            <person name="Yeom S.I."/>
            <person name="Kim Y.M."/>
            <person name="Seo E."/>
            <person name="Kim K.T."/>
            <person name="Kim M.S."/>
            <person name="Lee J.M."/>
            <person name="Cheong K."/>
            <person name="Shin H.S."/>
            <person name="Kim S.B."/>
            <person name="Han K."/>
            <person name="Lee J."/>
            <person name="Park M."/>
            <person name="Lee H.A."/>
            <person name="Lee H.Y."/>
            <person name="Lee Y."/>
            <person name="Oh S."/>
            <person name="Lee J.H."/>
            <person name="Choi E."/>
            <person name="Choi E."/>
            <person name="Lee S.E."/>
            <person name="Jeon J."/>
            <person name="Kim H."/>
            <person name="Choi G."/>
            <person name="Song H."/>
            <person name="Lee J."/>
            <person name="Lee S.C."/>
            <person name="Kwon J.K."/>
            <person name="Lee H.Y."/>
            <person name="Koo N."/>
            <person name="Hong Y."/>
            <person name="Kim R.W."/>
            <person name="Kang W.H."/>
            <person name="Huh J.H."/>
            <person name="Kang B.C."/>
            <person name="Yang T.J."/>
            <person name="Lee Y.H."/>
            <person name="Bennetzen J.L."/>
            <person name="Choi D."/>
        </authorList>
    </citation>
    <scope>NUCLEOTIDE SEQUENCE [LARGE SCALE GENOMIC DNA]</scope>
    <source>
        <strain evidence="2">cv. PBC81</strain>
    </source>
</reference>
<dbReference type="OrthoDB" id="912582at2759"/>
<dbReference type="EMBL" id="MLFT02000010">
    <property type="protein sequence ID" value="PHT37311.1"/>
    <property type="molecule type" value="Genomic_DNA"/>
</dbReference>
<dbReference type="InterPro" id="IPR032675">
    <property type="entry name" value="LRR_dom_sf"/>
</dbReference>
<reference evidence="2" key="2">
    <citation type="journal article" date="2017" name="J. Anim. Genet.">
        <title>Multiple reference genome sequences of hot pepper reveal the massive evolution of plant disease resistance genes by retroduplication.</title>
        <authorList>
            <person name="Kim S."/>
            <person name="Park J."/>
            <person name="Yeom S.-I."/>
            <person name="Kim Y.-M."/>
            <person name="Seo E."/>
            <person name="Kim K.-T."/>
            <person name="Kim M.-S."/>
            <person name="Lee J.M."/>
            <person name="Cheong K."/>
            <person name="Shin H.-S."/>
            <person name="Kim S.-B."/>
            <person name="Han K."/>
            <person name="Lee J."/>
            <person name="Park M."/>
            <person name="Lee H.-A."/>
            <person name="Lee H.-Y."/>
            <person name="Lee Y."/>
            <person name="Oh S."/>
            <person name="Lee J.H."/>
            <person name="Choi E."/>
            <person name="Choi E."/>
            <person name="Lee S.E."/>
            <person name="Jeon J."/>
            <person name="Kim H."/>
            <person name="Choi G."/>
            <person name="Song H."/>
            <person name="Lee J."/>
            <person name="Lee S.-C."/>
            <person name="Kwon J.-K."/>
            <person name="Lee H.-Y."/>
            <person name="Koo N."/>
            <person name="Hong Y."/>
            <person name="Kim R.W."/>
            <person name="Kang W.-H."/>
            <person name="Huh J.H."/>
            <person name="Kang B.-C."/>
            <person name="Yang T.-J."/>
            <person name="Lee Y.-H."/>
            <person name="Bennetzen J.L."/>
            <person name="Choi D."/>
        </authorList>
    </citation>
    <scope>NUCLEOTIDE SEQUENCE [LARGE SCALE GENOMIC DNA]</scope>
    <source>
        <strain evidence="2">cv. PBC81</strain>
    </source>
</reference>
<proteinExistence type="predicted"/>
<accession>A0A2G2VWH0</accession>
<dbReference type="STRING" id="33114.A0A2G2VWH0"/>
<dbReference type="PANTHER" id="PTHR15140">
    <property type="entry name" value="TUBULIN-SPECIFIC CHAPERONE E"/>
    <property type="match status" value="1"/>
</dbReference>
<protein>
    <recommendedName>
        <fullName evidence="3">NB-ARC domain-containing protein</fullName>
    </recommendedName>
</protein>